<dbReference type="Pfam" id="PF18431">
    <property type="entry name" value="RNAse_A_bac"/>
    <property type="match status" value="1"/>
</dbReference>
<dbReference type="Gene3D" id="2.180.10.10">
    <property type="entry name" value="RHS repeat-associated core"/>
    <property type="match status" value="1"/>
</dbReference>
<dbReference type="PRINTS" id="PR00394">
    <property type="entry name" value="RHSPROTEIN"/>
</dbReference>
<name>A0A7Y7V582_9PSED</name>
<dbReference type="PANTHER" id="PTHR32305">
    <property type="match status" value="1"/>
</dbReference>
<reference evidence="2 3" key="1">
    <citation type="submission" date="2020-04" db="EMBL/GenBank/DDBJ databases">
        <title>Molecular characterization of pseudomonads from Agaricus bisporus reveal novel blotch 2 pathogens in Western Europe.</title>
        <authorList>
            <person name="Taparia T."/>
            <person name="Krijger M."/>
            <person name="Haynes E."/>
            <person name="Elpinstone J.G."/>
            <person name="Noble R."/>
            <person name="Van Der Wolf J."/>
        </authorList>
    </citation>
    <scope>NUCLEOTIDE SEQUENCE [LARGE SCALE GENOMIC DNA]</scope>
    <source>
        <strain evidence="2 3">B7002</strain>
    </source>
</reference>
<evidence type="ECO:0000259" key="1">
    <source>
        <dbReference type="Pfam" id="PF18431"/>
    </source>
</evidence>
<evidence type="ECO:0000313" key="3">
    <source>
        <dbReference type="Proteomes" id="UP000560470"/>
    </source>
</evidence>
<dbReference type="Proteomes" id="UP000560470">
    <property type="component" value="Unassembled WGS sequence"/>
</dbReference>
<dbReference type="EMBL" id="JACAOZ010000001">
    <property type="protein sequence ID" value="NVZ54633.1"/>
    <property type="molecule type" value="Genomic_DNA"/>
</dbReference>
<dbReference type="PANTHER" id="PTHR32305:SF15">
    <property type="entry name" value="PROTEIN RHSA-RELATED"/>
    <property type="match status" value="1"/>
</dbReference>
<dbReference type="CDD" id="cd20684">
    <property type="entry name" value="CdiA-CT_Yk_RNaseA-like"/>
    <property type="match status" value="1"/>
</dbReference>
<proteinExistence type="predicted"/>
<dbReference type="InterPro" id="IPR022385">
    <property type="entry name" value="Rhs_assc_core"/>
</dbReference>
<feature type="domain" description="Bacterial CdiA-CT RNAse A" evidence="1">
    <location>
        <begin position="107"/>
        <end position="217"/>
    </location>
</feature>
<evidence type="ECO:0000313" key="2">
    <source>
        <dbReference type="EMBL" id="NVZ54633.1"/>
    </source>
</evidence>
<protein>
    <submittedName>
        <fullName evidence="2">Type IV secretion protein Rhs</fullName>
    </submittedName>
</protein>
<dbReference type="NCBIfam" id="TIGR03696">
    <property type="entry name" value="Rhs_assc_core"/>
    <property type="match status" value="1"/>
</dbReference>
<comment type="caution">
    <text evidence="2">The sequence shown here is derived from an EMBL/GenBank/DDBJ whole genome shotgun (WGS) entry which is preliminary data.</text>
</comment>
<dbReference type="AlphaFoldDB" id="A0A7Y7V582"/>
<dbReference type="RefSeq" id="WP_280527953.1">
    <property type="nucleotide sequence ID" value="NZ_JACAOZ010000001.1"/>
</dbReference>
<dbReference type="InterPro" id="IPR041436">
    <property type="entry name" value="RNAse_A_bac"/>
</dbReference>
<feature type="non-terminal residue" evidence="2">
    <location>
        <position position="1"/>
    </location>
</feature>
<dbReference type="InterPro" id="IPR050708">
    <property type="entry name" value="T6SS_VgrG/RHS"/>
</dbReference>
<sequence length="219" mass="24394">RAYGEIARLDVGKIDNPLRFQGQYFDAESGLHYNRHRYYNPNIGRYLTPDPVKLAGGINTYRYVPNPTGWVDPLGLSCKVGDCPGPKGKQKNKPPAGLLVTHERAGGHLIRKHVGRTDEQLAARFESEPNLPASSSFKSLEEAETIVSKSLAKHQQEIINFKNGNKSKLIIKDNSTNPVGVSILKETTEPIPVYNFVLVLKRAQRMPDGYLLLTGFPEK</sequence>
<accession>A0A7Y7V582</accession>
<organism evidence="2 3">
    <name type="scientific">Pseudomonas edaphica</name>
    <dbReference type="NCBI Taxonomy" id="2006980"/>
    <lineage>
        <taxon>Bacteria</taxon>
        <taxon>Pseudomonadati</taxon>
        <taxon>Pseudomonadota</taxon>
        <taxon>Gammaproteobacteria</taxon>
        <taxon>Pseudomonadales</taxon>
        <taxon>Pseudomonadaceae</taxon>
        <taxon>Pseudomonas</taxon>
    </lineage>
</organism>
<gene>
    <name evidence="2" type="ORF">HX797_00005</name>
</gene>